<name>A0A6N6VXX2_9BACT</name>
<keyword evidence="2" id="KW-1185">Reference proteome</keyword>
<organism evidence="1 2">
    <name type="scientific">Silvanigrella paludirubra</name>
    <dbReference type="NCBI Taxonomy" id="2499159"/>
    <lineage>
        <taxon>Bacteria</taxon>
        <taxon>Pseudomonadati</taxon>
        <taxon>Bdellovibrionota</taxon>
        <taxon>Oligoflexia</taxon>
        <taxon>Silvanigrellales</taxon>
        <taxon>Silvanigrellaceae</taxon>
        <taxon>Silvanigrella</taxon>
    </lineage>
</organism>
<dbReference type="Proteomes" id="UP000437748">
    <property type="component" value="Unassembled WGS sequence"/>
</dbReference>
<proteinExistence type="predicted"/>
<protein>
    <recommendedName>
        <fullName evidence="3">Pilus formation protein N-terminal domain-containing protein</fullName>
    </recommendedName>
</protein>
<dbReference type="AlphaFoldDB" id="A0A6N6VXX2"/>
<evidence type="ECO:0008006" key="3">
    <source>
        <dbReference type="Google" id="ProtNLM"/>
    </source>
</evidence>
<gene>
    <name evidence="1" type="ORF">GCL60_08690</name>
</gene>
<dbReference type="RefSeq" id="WP_153420322.1">
    <property type="nucleotide sequence ID" value="NZ_WFLM01000003.1"/>
</dbReference>
<sequence>MLKVIILFLNLMIFLKIFPNNFVERKEVQILFEKCKIVSQKKILEISIKNKDILDIENDYLSGRICLKAKKIGSTDVVMLLADGRGNIIWKVNVIQSVNHLKKKKKNCSTDKKMSKFDKDLKKFHQMSGWR</sequence>
<evidence type="ECO:0000313" key="1">
    <source>
        <dbReference type="EMBL" id="KAB8038925.1"/>
    </source>
</evidence>
<reference evidence="1 2" key="1">
    <citation type="submission" date="2019-10" db="EMBL/GenBank/DDBJ databases">
        <title>New species of Slilvanegrellaceae.</title>
        <authorList>
            <person name="Pitt A."/>
            <person name="Hahn M.W."/>
        </authorList>
    </citation>
    <scope>NUCLEOTIDE SEQUENCE [LARGE SCALE GENOMIC DNA]</scope>
    <source>
        <strain evidence="1 2">SP-Ram-0.45-NSY-1</strain>
    </source>
</reference>
<evidence type="ECO:0000313" key="2">
    <source>
        <dbReference type="Proteomes" id="UP000437748"/>
    </source>
</evidence>
<comment type="caution">
    <text evidence="1">The sequence shown here is derived from an EMBL/GenBank/DDBJ whole genome shotgun (WGS) entry which is preliminary data.</text>
</comment>
<accession>A0A6N6VXX2</accession>
<dbReference type="EMBL" id="WFLM01000003">
    <property type="protein sequence ID" value="KAB8038925.1"/>
    <property type="molecule type" value="Genomic_DNA"/>
</dbReference>